<protein>
    <submittedName>
        <fullName evidence="2">DUF4392 domain-containing protein</fullName>
    </submittedName>
</protein>
<feature type="domain" description="D-glutamate cyclase-like C-terminal" evidence="1">
    <location>
        <begin position="9"/>
        <end position="282"/>
    </location>
</feature>
<dbReference type="PANTHER" id="PTHR32022:SF10">
    <property type="entry name" value="D-GLUTAMATE CYCLASE, MITOCHONDRIAL"/>
    <property type="match status" value="1"/>
</dbReference>
<dbReference type="Pfam" id="PF14336">
    <property type="entry name" value="GLUCM-like_C"/>
    <property type="match status" value="1"/>
</dbReference>
<accession>A0ABR9ZX37</accession>
<dbReference type="Proteomes" id="UP000614200">
    <property type="component" value="Unassembled WGS sequence"/>
</dbReference>
<dbReference type="PANTHER" id="PTHR32022">
    <property type="entry name" value="D-GLUTAMATE CYCLASE, MITOCHONDRIAL"/>
    <property type="match status" value="1"/>
</dbReference>
<proteinExistence type="predicted"/>
<gene>
    <name evidence="2" type="ORF">ISU02_15045</name>
</gene>
<comment type="caution">
    <text evidence="2">The sequence shown here is derived from an EMBL/GenBank/DDBJ whole genome shotgun (WGS) entry which is preliminary data.</text>
</comment>
<dbReference type="InterPro" id="IPR025504">
    <property type="entry name" value="GLUCM_C"/>
</dbReference>
<sequence length="296" mass="32016">MNQIYYSEIDKIIGRHLENRGMDRVQLVGETEAGAKSLYLSKTVMIVTGFVIRDCLTGETDGPLGAIALASALEQLGKCVVLVTDVFTERILRDCCRIKAVKAPIEVIPREGAEPFCDGIIQTYKPTHIVAIERPGMAQDGHYYSMRGEDLSDMVSNADHLFINAKRHGIVTLAVGDGGNEIGMGKVAPLIHKYVKKGAYISAVTSADYLVVAGVSNWGGHALAAVLSMLEKKMLLHDCSMETQLLEAMVSAGAVDGCTKQRALTVDGLSLEENLDVLEALRRIVKTAFETYALSG</sequence>
<name>A0ABR9ZX37_9FIRM</name>
<dbReference type="RefSeq" id="WP_194702665.1">
    <property type="nucleotide sequence ID" value="NZ_JADKNH010000009.1"/>
</dbReference>
<evidence type="ECO:0000313" key="2">
    <source>
        <dbReference type="EMBL" id="MBF4694425.1"/>
    </source>
</evidence>
<evidence type="ECO:0000313" key="3">
    <source>
        <dbReference type="Proteomes" id="UP000614200"/>
    </source>
</evidence>
<reference evidence="2 3" key="1">
    <citation type="submission" date="2020-11" db="EMBL/GenBank/DDBJ databases">
        <title>Fusibacter basophilias sp. nov.</title>
        <authorList>
            <person name="Qiu D."/>
        </authorList>
    </citation>
    <scope>NUCLEOTIDE SEQUENCE [LARGE SCALE GENOMIC DNA]</scope>
    <source>
        <strain evidence="2 3">Q10-2</strain>
    </source>
</reference>
<dbReference type="EMBL" id="JADKNH010000009">
    <property type="protein sequence ID" value="MBF4694425.1"/>
    <property type="molecule type" value="Genomic_DNA"/>
</dbReference>
<keyword evidence="3" id="KW-1185">Reference proteome</keyword>
<organism evidence="2 3">
    <name type="scientific">Fusibacter ferrireducens</name>
    <dbReference type="NCBI Taxonomy" id="2785058"/>
    <lineage>
        <taxon>Bacteria</taxon>
        <taxon>Bacillati</taxon>
        <taxon>Bacillota</taxon>
        <taxon>Clostridia</taxon>
        <taxon>Eubacteriales</taxon>
        <taxon>Eubacteriales Family XII. Incertae Sedis</taxon>
        <taxon>Fusibacter</taxon>
    </lineage>
</organism>
<evidence type="ECO:0000259" key="1">
    <source>
        <dbReference type="Pfam" id="PF14336"/>
    </source>
</evidence>
<dbReference type="Gene3D" id="3.90.1640.20">
    <property type="entry name" value="TON_0340"/>
    <property type="match status" value="1"/>
</dbReference>